<name>A0A6J5KLK1_9CAUD</name>
<dbReference type="Gene3D" id="2.60.120.1340">
    <property type="match status" value="1"/>
</dbReference>
<dbReference type="EMBL" id="LR796155">
    <property type="protein sequence ID" value="CAB4121797.1"/>
    <property type="molecule type" value="Genomic_DNA"/>
</dbReference>
<proteinExistence type="predicted"/>
<organism evidence="1">
    <name type="scientific">uncultured Caudovirales phage</name>
    <dbReference type="NCBI Taxonomy" id="2100421"/>
    <lineage>
        <taxon>Viruses</taxon>
        <taxon>Duplodnaviria</taxon>
        <taxon>Heunggongvirae</taxon>
        <taxon>Uroviricota</taxon>
        <taxon>Caudoviricetes</taxon>
        <taxon>Peduoviridae</taxon>
        <taxon>Maltschvirus</taxon>
        <taxon>Maltschvirus maltsch</taxon>
    </lineage>
</organism>
<gene>
    <name evidence="1" type="ORF">UFOVP16_7</name>
</gene>
<evidence type="ECO:0000313" key="1">
    <source>
        <dbReference type="EMBL" id="CAB4121797.1"/>
    </source>
</evidence>
<accession>A0A6J5KLK1</accession>
<reference evidence="1" key="1">
    <citation type="submission" date="2020-04" db="EMBL/GenBank/DDBJ databases">
        <authorList>
            <person name="Chiriac C."/>
            <person name="Salcher M."/>
            <person name="Ghai R."/>
            <person name="Kavagutti S V."/>
        </authorList>
    </citation>
    <scope>NUCLEOTIDE SEQUENCE</scope>
</reference>
<protein>
    <submittedName>
        <fullName evidence="1">Uncharacterized protein</fullName>
    </submittedName>
</protein>
<sequence length="195" mass="19557">MVTQVSASMEVEGVTAASVAAAASAAAAAQSTANNALAKQTGDVVQQIYASSGAVITLASPTLIPFDDTIPQITEGTEILTATITPAASANYLEIEAIVNLSGNTTSGYLLGALFQDSVANAIAAEAITYTGATFANQMVMRCRIPAGTTSATVIRLRVGPASATTSQLTINGSAGARLLGGVFLTSLTVTEIKA</sequence>